<evidence type="ECO:0000313" key="1">
    <source>
        <dbReference type="EMBL" id="EOB05489.1"/>
    </source>
</evidence>
<dbReference type="Proteomes" id="UP000296049">
    <property type="component" value="Unassembled WGS sequence"/>
</dbReference>
<accession>R0LII0</accession>
<dbReference type="AlphaFoldDB" id="R0LII0"/>
<name>R0LII0_ANAPL</name>
<organism evidence="1 2">
    <name type="scientific">Anas platyrhynchos</name>
    <name type="common">Mallard</name>
    <name type="synonym">Anas boschas</name>
    <dbReference type="NCBI Taxonomy" id="8839"/>
    <lineage>
        <taxon>Eukaryota</taxon>
        <taxon>Metazoa</taxon>
        <taxon>Chordata</taxon>
        <taxon>Craniata</taxon>
        <taxon>Vertebrata</taxon>
        <taxon>Euteleostomi</taxon>
        <taxon>Archelosauria</taxon>
        <taxon>Archosauria</taxon>
        <taxon>Dinosauria</taxon>
        <taxon>Saurischia</taxon>
        <taxon>Theropoda</taxon>
        <taxon>Coelurosauria</taxon>
        <taxon>Aves</taxon>
        <taxon>Neognathae</taxon>
        <taxon>Galloanserae</taxon>
        <taxon>Anseriformes</taxon>
        <taxon>Anatidae</taxon>
        <taxon>Anatinae</taxon>
        <taxon>Anas</taxon>
    </lineage>
</organism>
<dbReference type="InterPro" id="IPR013320">
    <property type="entry name" value="ConA-like_dom_sf"/>
</dbReference>
<evidence type="ECO:0000313" key="2">
    <source>
        <dbReference type="Proteomes" id="UP000296049"/>
    </source>
</evidence>
<gene>
    <name evidence="1" type="ORF">Anapl_01320</name>
</gene>
<sequence>MGWHMKKREKGHRRRIRKRHMQGDMAGDMLDNFLETGSLCRMTCAFEGTAAWAGATYIFGKSGGLILYTWPANDRPSTRTDRLAVGFSTTVKDGILVRIDSAPGLGDFLQLHIEGISGSRTGVESKPLKVKELPTPVCLFMAATACQYASSSYPDDLLRFSPCFVASGCTRCMNELRSPSASLSALKEWFSTNCQGEVVSLELLLLPATYEDPNRCPTFMAGAVISAKLQNSFQETPCCVCARPAVPKYIRVWLCVHLISEQQIIVVWSSGREHVAVVTDHT</sequence>
<dbReference type="EMBL" id="KB742685">
    <property type="protein sequence ID" value="EOB05489.1"/>
    <property type="molecule type" value="Genomic_DNA"/>
</dbReference>
<protein>
    <submittedName>
        <fullName evidence="1">Neurexin-3-beta</fullName>
    </submittedName>
</protein>
<dbReference type="Gene3D" id="2.60.120.200">
    <property type="match status" value="1"/>
</dbReference>
<reference evidence="2" key="1">
    <citation type="journal article" date="2013" name="Nat. Genet.">
        <title>The duck genome and transcriptome provide insight into an avian influenza virus reservoir species.</title>
        <authorList>
            <person name="Huang Y."/>
            <person name="Li Y."/>
            <person name="Burt D.W."/>
            <person name="Chen H."/>
            <person name="Zhang Y."/>
            <person name="Qian W."/>
            <person name="Kim H."/>
            <person name="Gan S."/>
            <person name="Zhao Y."/>
            <person name="Li J."/>
            <person name="Yi K."/>
            <person name="Feng H."/>
            <person name="Zhu P."/>
            <person name="Li B."/>
            <person name="Liu Q."/>
            <person name="Fairley S."/>
            <person name="Magor K.E."/>
            <person name="Du Z."/>
            <person name="Hu X."/>
            <person name="Goodman L."/>
            <person name="Tafer H."/>
            <person name="Vignal A."/>
            <person name="Lee T."/>
            <person name="Kim K.W."/>
            <person name="Sheng Z."/>
            <person name="An Y."/>
            <person name="Searle S."/>
            <person name="Herrero J."/>
            <person name="Groenen M.A."/>
            <person name="Crooijmans R.P."/>
            <person name="Faraut T."/>
            <person name="Cai Q."/>
            <person name="Webster R.G."/>
            <person name="Aldridge J.R."/>
            <person name="Warren W.C."/>
            <person name="Bartschat S."/>
            <person name="Kehr S."/>
            <person name="Marz M."/>
            <person name="Stadler P.F."/>
            <person name="Smith J."/>
            <person name="Kraus R.H."/>
            <person name="Zhao Y."/>
            <person name="Ren L."/>
            <person name="Fei J."/>
            <person name="Morisson M."/>
            <person name="Kaiser P."/>
            <person name="Griffin D.K."/>
            <person name="Rao M."/>
            <person name="Pitel F."/>
            <person name="Wang J."/>
            <person name="Li N."/>
        </authorList>
    </citation>
    <scope>NUCLEOTIDE SEQUENCE [LARGE SCALE GENOMIC DNA]</scope>
</reference>
<proteinExistence type="predicted"/>
<keyword evidence="2" id="KW-1185">Reference proteome</keyword>
<dbReference type="SUPFAM" id="SSF49899">
    <property type="entry name" value="Concanavalin A-like lectins/glucanases"/>
    <property type="match status" value="1"/>
</dbReference>